<feature type="transmembrane region" description="Helical" evidence="1">
    <location>
        <begin position="301"/>
        <end position="321"/>
    </location>
</feature>
<dbReference type="OrthoDB" id="9180256at2"/>
<dbReference type="Proteomes" id="UP000272474">
    <property type="component" value="Unassembled WGS sequence"/>
</dbReference>
<evidence type="ECO:0000313" key="2">
    <source>
        <dbReference type="EMBL" id="RKN39865.1"/>
    </source>
</evidence>
<dbReference type="InterPro" id="IPR011701">
    <property type="entry name" value="MFS"/>
</dbReference>
<dbReference type="AlphaFoldDB" id="A0A3A9YV69"/>
<keyword evidence="1" id="KW-0472">Membrane</keyword>
<dbReference type="PANTHER" id="PTHR23542:SF1">
    <property type="entry name" value="MAJOR FACILITATOR SUPERFAMILY (MFS) PROFILE DOMAIN-CONTAINING PROTEIN"/>
    <property type="match status" value="1"/>
</dbReference>
<dbReference type="GO" id="GO:0022857">
    <property type="term" value="F:transmembrane transporter activity"/>
    <property type="evidence" value="ECO:0007669"/>
    <property type="project" value="InterPro"/>
</dbReference>
<feature type="transmembrane region" description="Helical" evidence="1">
    <location>
        <begin position="333"/>
        <end position="354"/>
    </location>
</feature>
<keyword evidence="1" id="KW-1133">Transmembrane helix</keyword>
<dbReference type="Gene3D" id="1.20.1250.20">
    <property type="entry name" value="MFS general substrate transporter like domains"/>
    <property type="match status" value="2"/>
</dbReference>
<dbReference type="SUPFAM" id="SSF103473">
    <property type="entry name" value="MFS general substrate transporter"/>
    <property type="match status" value="1"/>
</dbReference>
<feature type="transmembrane region" description="Helical" evidence="1">
    <location>
        <begin position="241"/>
        <end position="264"/>
    </location>
</feature>
<feature type="transmembrane region" description="Helical" evidence="1">
    <location>
        <begin position="271"/>
        <end position="289"/>
    </location>
</feature>
<dbReference type="Pfam" id="PF07690">
    <property type="entry name" value="MFS_1"/>
    <property type="match status" value="1"/>
</dbReference>
<dbReference type="PANTHER" id="PTHR23542">
    <property type="match status" value="1"/>
</dbReference>
<evidence type="ECO:0000256" key="1">
    <source>
        <dbReference type="SAM" id="Phobius"/>
    </source>
</evidence>
<feature type="transmembrane region" description="Helical" evidence="1">
    <location>
        <begin position="43"/>
        <end position="62"/>
    </location>
</feature>
<keyword evidence="3" id="KW-1185">Reference proteome</keyword>
<organism evidence="2 3">
    <name type="scientific">Streptomyces hoynatensis</name>
    <dbReference type="NCBI Taxonomy" id="1141874"/>
    <lineage>
        <taxon>Bacteria</taxon>
        <taxon>Bacillati</taxon>
        <taxon>Actinomycetota</taxon>
        <taxon>Actinomycetes</taxon>
        <taxon>Kitasatosporales</taxon>
        <taxon>Streptomycetaceae</taxon>
        <taxon>Streptomyces</taxon>
    </lineage>
</organism>
<proteinExistence type="predicted"/>
<dbReference type="EMBL" id="RBAL01000012">
    <property type="protein sequence ID" value="RKN39865.1"/>
    <property type="molecule type" value="Genomic_DNA"/>
</dbReference>
<keyword evidence="1" id="KW-0812">Transmembrane</keyword>
<feature type="transmembrane region" description="Helical" evidence="1">
    <location>
        <begin position="360"/>
        <end position="380"/>
    </location>
</feature>
<reference evidence="2 3" key="1">
    <citation type="journal article" date="2014" name="Int. J. Syst. Evol. Microbiol.">
        <title>Streptomyces hoynatensis sp. nov., isolated from deep marine sediment.</title>
        <authorList>
            <person name="Veyisoglu A."/>
            <person name="Sahin N."/>
        </authorList>
    </citation>
    <scope>NUCLEOTIDE SEQUENCE [LARGE SCALE GENOMIC DNA]</scope>
    <source>
        <strain evidence="2 3">KCTC 29097</strain>
    </source>
</reference>
<name>A0A3A9YV69_9ACTN</name>
<comment type="caution">
    <text evidence="2">The sequence shown here is derived from an EMBL/GenBank/DDBJ whole genome shotgun (WGS) entry which is preliminary data.</text>
</comment>
<sequence>MRLFAVPGALAFALPNAVGRLPMGMFPVAAVLMITARGGSYALAGAVVATSLAASAVAGPLVARLTDRRGQGRVAPGAAALCAAGHFGLVLCAWAGAPTWAFLCCALPSAATPNTGGMARARWAHLLAGDEAARHAATSFEQALDELCYLCGPALAALLCTAVAPEAGTVAGCLLLVGGVSLFAARRDTEPPPCPPAPARGGPSPARALGPLLAAFACTGVVFGSLQVATLAFADAHGQQALAGTVLAVQAAGSAVAGLVFGVYGTAGARLTSCAAAMAPAVAATALAAQAGSLAVLTPALLLAGLATAPTMISGMSLVLARTPRGRDNEGMTWAVTAILTGSSLGSAAAGWAADRLPGAPASAYALPAAAACLAALPAARARAGEPR</sequence>
<gene>
    <name evidence="2" type="ORF">D7294_20515</name>
</gene>
<protein>
    <submittedName>
        <fullName evidence="2">MFS transporter</fullName>
    </submittedName>
</protein>
<feature type="transmembrane region" description="Helical" evidence="1">
    <location>
        <begin position="206"/>
        <end position="229"/>
    </location>
</feature>
<evidence type="ECO:0000313" key="3">
    <source>
        <dbReference type="Proteomes" id="UP000272474"/>
    </source>
</evidence>
<dbReference type="InterPro" id="IPR036259">
    <property type="entry name" value="MFS_trans_sf"/>
</dbReference>
<accession>A0A3A9YV69</accession>
<feature type="transmembrane region" description="Helical" evidence="1">
    <location>
        <begin position="74"/>
        <end position="97"/>
    </location>
</feature>